<evidence type="ECO:0000313" key="3">
    <source>
        <dbReference type="Proteomes" id="UP000509594"/>
    </source>
</evidence>
<dbReference type="AlphaFoldDB" id="A0A7D5I4L9"/>
<accession>A0A7D5I4L9</accession>
<feature type="domain" description="Methanogenesis regulatory protein FilR1 middle" evidence="1">
    <location>
        <begin position="126"/>
        <end position="253"/>
    </location>
</feature>
<evidence type="ECO:0000313" key="2">
    <source>
        <dbReference type="EMBL" id="QLC49824.1"/>
    </source>
</evidence>
<organism evidence="2 3">
    <name type="scientific">Methanolobus zinderi</name>
    <dbReference type="NCBI Taxonomy" id="536044"/>
    <lineage>
        <taxon>Archaea</taxon>
        <taxon>Methanobacteriati</taxon>
        <taxon>Methanobacteriota</taxon>
        <taxon>Stenosarchaea group</taxon>
        <taxon>Methanomicrobia</taxon>
        <taxon>Methanosarcinales</taxon>
        <taxon>Methanosarcinaceae</taxon>
        <taxon>Methanolobus</taxon>
    </lineage>
</organism>
<dbReference type="InterPro" id="IPR013561">
    <property type="entry name" value="FilR1_middle_dom"/>
</dbReference>
<reference evidence="2 3" key="1">
    <citation type="submission" date="2020-06" db="EMBL/GenBank/DDBJ databases">
        <title>Methanolobus halotolerans sp. nov., isolated from a saline lake Tus in Siberia.</title>
        <authorList>
            <person name="Shen Y."/>
            <person name="Chen S.-C."/>
            <person name="Lai M.-C."/>
            <person name="Huang H.-H."/>
            <person name="Chiu H.-H."/>
            <person name="Tang S.-L."/>
            <person name="Rogozin D.Y."/>
            <person name="Degermendzhy A.G."/>
        </authorList>
    </citation>
    <scope>NUCLEOTIDE SEQUENCE [LARGE SCALE GENOMIC DNA]</scope>
    <source>
        <strain evidence="2 3">DSM 21339</strain>
    </source>
</reference>
<sequence length="261" mass="30646">MDTRLLDVLFRSEKRKNMLLLLQNGPLETAELLKNLNTNRQALLPQIKILENSYLVIHYEDSYELTSIGKLIVSKMKPLLGTVDILDTDIDYWGKRNMDFCPPFLLERIHELSSCSIVKPSLVNLYEINKDFIEMCSTSKDLYFIFTFTHPDIPPLISQFIESDMNIHIIITNELYQKLREEHSERVKRFIDSGRVRYYLYQSDIKLFSFALNDDCIILRLLTEDGSYDYKQAVCCNPHAIKWGKELFDHYLKDSTLISEI</sequence>
<name>A0A7D5I4L9_9EURY</name>
<evidence type="ECO:0000259" key="1">
    <source>
        <dbReference type="Pfam" id="PF08350"/>
    </source>
</evidence>
<dbReference type="EMBL" id="CP058215">
    <property type="protein sequence ID" value="QLC49824.1"/>
    <property type="molecule type" value="Genomic_DNA"/>
</dbReference>
<dbReference type="InterPro" id="IPR036388">
    <property type="entry name" value="WH-like_DNA-bd_sf"/>
</dbReference>
<dbReference type="CDD" id="cd00090">
    <property type="entry name" value="HTH_ARSR"/>
    <property type="match status" value="1"/>
</dbReference>
<dbReference type="PIRSF" id="PIRSF006692">
    <property type="entry name" value="TF_HTH_AF0396_prd"/>
    <property type="match status" value="1"/>
</dbReference>
<gene>
    <name evidence="2" type="ORF">HWN40_05970</name>
</gene>
<proteinExistence type="predicted"/>
<dbReference type="Proteomes" id="UP000509594">
    <property type="component" value="Chromosome"/>
</dbReference>
<keyword evidence="3" id="KW-1185">Reference proteome</keyword>
<dbReference type="GeneID" id="55821203"/>
<dbReference type="InterPro" id="IPR011991">
    <property type="entry name" value="ArsR-like_HTH"/>
</dbReference>
<dbReference type="InterPro" id="IPR016490">
    <property type="entry name" value="Tscrpt_reg_HTH_AF0396-typ3"/>
</dbReference>
<dbReference type="KEGG" id="mzi:HWN40_05970"/>
<dbReference type="RefSeq" id="WP_176964880.1">
    <property type="nucleotide sequence ID" value="NZ_CP058215.1"/>
</dbReference>
<dbReference type="Gene3D" id="1.10.10.10">
    <property type="entry name" value="Winged helix-like DNA-binding domain superfamily/Winged helix DNA-binding domain"/>
    <property type="match status" value="1"/>
</dbReference>
<dbReference type="Pfam" id="PF08350">
    <property type="entry name" value="FilR1_middle"/>
    <property type="match status" value="1"/>
</dbReference>
<dbReference type="OrthoDB" id="330490at2157"/>
<protein>
    <submittedName>
        <fullName evidence="2">Winged helix-turn-helix domain-containing protein</fullName>
    </submittedName>
</protein>
<dbReference type="SUPFAM" id="SSF46785">
    <property type="entry name" value="Winged helix' DNA-binding domain"/>
    <property type="match status" value="1"/>
</dbReference>
<dbReference type="InterPro" id="IPR036390">
    <property type="entry name" value="WH_DNA-bd_sf"/>
</dbReference>